<evidence type="ECO:0000313" key="3">
    <source>
        <dbReference type="EMBL" id="EXI87110.1"/>
    </source>
</evidence>
<organism evidence="3 4">
    <name type="scientific">Accumulibacter regalis</name>
    <dbReference type="NCBI Taxonomy" id="522306"/>
    <lineage>
        <taxon>Bacteria</taxon>
        <taxon>Pseudomonadati</taxon>
        <taxon>Pseudomonadota</taxon>
        <taxon>Betaproteobacteria</taxon>
        <taxon>Candidatus Accumulibacter</taxon>
    </lineage>
</organism>
<keyword evidence="3" id="KW-0378">Hydrolase</keyword>
<evidence type="ECO:0000259" key="2">
    <source>
        <dbReference type="Pfam" id="PF00561"/>
    </source>
</evidence>
<accession>A0A011QDG0</accession>
<feature type="transmembrane region" description="Helical" evidence="1">
    <location>
        <begin position="6"/>
        <end position="25"/>
    </location>
</feature>
<keyword evidence="1" id="KW-0812">Transmembrane</keyword>
<protein>
    <submittedName>
        <fullName evidence="3">Lipase A</fullName>
        <ecNumber evidence="3">3.1.1.3</ecNumber>
    </submittedName>
</protein>
<keyword evidence="4" id="KW-1185">Reference proteome</keyword>
<name>A0A011QDG0_ACCRE</name>
<dbReference type="SUPFAM" id="SSF53474">
    <property type="entry name" value="alpha/beta-Hydrolases"/>
    <property type="match status" value="1"/>
</dbReference>
<dbReference type="eggNOG" id="COG1075">
    <property type="taxonomic scope" value="Bacteria"/>
</dbReference>
<keyword evidence="1" id="KW-1133">Transmembrane helix</keyword>
<dbReference type="Proteomes" id="UP000022141">
    <property type="component" value="Unassembled WGS sequence"/>
</dbReference>
<evidence type="ECO:0000256" key="1">
    <source>
        <dbReference type="SAM" id="Phobius"/>
    </source>
</evidence>
<dbReference type="PATRIC" id="fig|1454004.3.peg.2809"/>
<feature type="transmembrane region" description="Helical" evidence="1">
    <location>
        <begin position="32"/>
        <end position="55"/>
    </location>
</feature>
<feature type="transmembrane region" description="Helical" evidence="1">
    <location>
        <begin position="93"/>
        <end position="114"/>
    </location>
</feature>
<sequence>MLARALRLSHALEIAFYVVLAMSVCDASLATAVPLALLSMLALRALIIAATYGYAWVHRSPPAQPVQGVQAECPPHFSVSSHSPPPRLTSAEVIRMVLGEYLSFVVSFLILFPFERWWMGDDRLRPLPAPVGEGDDRQLPVLLIHGYGCSRGAWWWLRAHLEAAGWTVATISLEPIYTSIDNYVDPVARRIDAVLAATGAERLILVGHSMGGLVSRAYLQRYGDARVARLVTLGTPHQGSELARLGFGANGREMRPNSAWLQALASPPAAVGTVAIYSPHDNFVLPAERLELPGAQSQTINGVGHLAMLFSPRVIQALLAVLEQTQPRAIRAARAARAASEGEDRDA</sequence>
<dbReference type="PANTHER" id="PTHR37946:SF1">
    <property type="entry name" value="SLL1969 PROTEIN"/>
    <property type="match status" value="1"/>
</dbReference>
<comment type="caution">
    <text evidence="3">The sequence shown here is derived from an EMBL/GenBank/DDBJ whole genome shotgun (WGS) entry which is preliminary data.</text>
</comment>
<dbReference type="InterPro" id="IPR000073">
    <property type="entry name" value="AB_hydrolase_1"/>
</dbReference>
<dbReference type="EMBL" id="JEMY01000037">
    <property type="protein sequence ID" value="EXI87110.1"/>
    <property type="molecule type" value="Genomic_DNA"/>
</dbReference>
<dbReference type="AlphaFoldDB" id="A0A011QDG0"/>
<reference evidence="3" key="1">
    <citation type="submission" date="2014-02" db="EMBL/GenBank/DDBJ databases">
        <title>Expanding our view of genomic diversity in Candidatus Accumulibacter clades.</title>
        <authorList>
            <person name="Skennerton C.T."/>
            <person name="Barr J.J."/>
            <person name="Slater F.R."/>
            <person name="Bond P.L."/>
            <person name="Tyson G.W."/>
        </authorList>
    </citation>
    <scope>NUCLEOTIDE SEQUENCE [LARGE SCALE GENOMIC DNA]</scope>
</reference>
<dbReference type="Gene3D" id="3.40.50.1820">
    <property type="entry name" value="alpha/beta hydrolase"/>
    <property type="match status" value="1"/>
</dbReference>
<dbReference type="Pfam" id="PF00561">
    <property type="entry name" value="Abhydrolase_1"/>
    <property type="match status" value="1"/>
</dbReference>
<feature type="domain" description="AB hydrolase-1" evidence="2">
    <location>
        <begin position="140"/>
        <end position="250"/>
    </location>
</feature>
<dbReference type="InterPro" id="IPR029058">
    <property type="entry name" value="AB_hydrolase_fold"/>
</dbReference>
<keyword evidence="1" id="KW-0472">Membrane</keyword>
<dbReference type="PANTHER" id="PTHR37946">
    <property type="entry name" value="SLL1969 PROTEIN"/>
    <property type="match status" value="1"/>
</dbReference>
<dbReference type="EC" id="3.1.1.3" evidence="3"/>
<gene>
    <name evidence="3" type="primary">estA</name>
    <name evidence="3" type="ORF">AW11_02720</name>
</gene>
<dbReference type="STRING" id="1454004.AW11_02720"/>
<proteinExistence type="predicted"/>
<evidence type="ECO:0000313" key="4">
    <source>
        <dbReference type="Proteomes" id="UP000022141"/>
    </source>
</evidence>
<dbReference type="GO" id="GO:0004806">
    <property type="term" value="F:triacylglycerol lipase activity"/>
    <property type="evidence" value="ECO:0007669"/>
    <property type="project" value="UniProtKB-EC"/>
</dbReference>